<name>A0A1W0AAJ4_9STRA</name>
<sequence>MQSWDVIQDLHAEIFSILTEYLNNSLADEGKAEEIWKCSFQSEWVGDFDVLPKYPPAPSFRCVQTRRTYERCKKYFGKFKSGILREYQDEYHYIRVEDD</sequence>
<protein>
    <submittedName>
        <fullName evidence="1">Uncharacterized protein</fullName>
    </submittedName>
</protein>
<dbReference type="AlphaFoldDB" id="A0A1W0AAJ4"/>
<evidence type="ECO:0000313" key="1">
    <source>
        <dbReference type="EMBL" id="OQS07314.1"/>
    </source>
</evidence>
<accession>A0A1W0AAJ4</accession>
<organism evidence="1 2">
    <name type="scientific">Thraustotheca clavata</name>
    <dbReference type="NCBI Taxonomy" id="74557"/>
    <lineage>
        <taxon>Eukaryota</taxon>
        <taxon>Sar</taxon>
        <taxon>Stramenopiles</taxon>
        <taxon>Oomycota</taxon>
        <taxon>Saprolegniomycetes</taxon>
        <taxon>Saprolegniales</taxon>
        <taxon>Achlyaceae</taxon>
        <taxon>Thraustotheca</taxon>
    </lineage>
</organism>
<gene>
    <name evidence="1" type="ORF">THRCLA_20179</name>
</gene>
<dbReference type="Proteomes" id="UP000243217">
    <property type="component" value="Unassembled WGS sequence"/>
</dbReference>
<reference evidence="1 2" key="1">
    <citation type="journal article" date="2014" name="Genome Biol. Evol.">
        <title>The secreted proteins of Achlya hypogyna and Thraustotheca clavata identify the ancestral oomycete secretome and reveal gene acquisitions by horizontal gene transfer.</title>
        <authorList>
            <person name="Misner I."/>
            <person name="Blouin N."/>
            <person name="Leonard G."/>
            <person name="Richards T.A."/>
            <person name="Lane C.E."/>
        </authorList>
    </citation>
    <scope>NUCLEOTIDE SEQUENCE [LARGE SCALE GENOMIC DNA]</scope>
    <source>
        <strain evidence="1 2">ATCC 34112</strain>
    </source>
</reference>
<keyword evidence="2" id="KW-1185">Reference proteome</keyword>
<dbReference type="EMBL" id="JNBS01000252">
    <property type="protein sequence ID" value="OQS07314.1"/>
    <property type="molecule type" value="Genomic_DNA"/>
</dbReference>
<proteinExistence type="predicted"/>
<evidence type="ECO:0000313" key="2">
    <source>
        <dbReference type="Proteomes" id="UP000243217"/>
    </source>
</evidence>
<comment type="caution">
    <text evidence="1">The sequence shown here is derived from an EMBL/GenBank/DDBJ whole genome shotgun (WGS) entry which is preliminary data.</text>
</comment>